<keyword evidence="3" id="KW-0815">Transposition</keyword>
<organism evidence="11 12">
    <name type="scientific">Methylobacterium pseudosasicola</name>
    <dbReference type="NCBI Taxonomy" id="582667"/>
    <lineage>
        <taxon>Bacteria</taxon>
        <taxon>Pseudomonadati</taxon>
        <taxon>Pseudomonadota</taxon>
        <taxon>Alphaproteobacteria</taxon>
        <taxon>Hyphomicrobiales</taxon>
        <taxon>Methylobacteriaceae</taxon>
        <taxon>Methylobacterium</taxon>
    </lineage>
</organism>
<reference evidence="12" key="1">
    <citation type="submission" date="2016-10" db="EMBL/GenBank/DDBJ databases">
        <authorList>
            <person name="Varghese N."/>
            <person name="Submissions S."/>
        </authorList>
    </citation>
    <scope>NUCLEOTIDE SEQUENCE [LARGE SCALE GENOMIC DNA]</scope>
    <source>
        <strain evidence="12">BL36</strain>
    </source>
</reference>
<dbReference type="GO" id="GO:0003677">
    <property type="term" value="F:DNA binding"/>
    <property type="evidence" value="ECO:0007669"/>
    <property type="project" value="UniProtKB-KW"/>
</dbReference>
<dbReference type="NCBIfam" id="NF040570">
    <property type="entry name" value="guided_TnpB"/>
    <property type="match status" value="1"/>
</dbReference>
<dbReference type="InterPro" id="IPR001959">
    <property type="entry name" value="Transposase"/>
</dbReference>
<dbReference type="Pfam" id="PF12323">
    <property type="entry name" value="HTH_OrfB_IS605"/>
    <property type="match status" value="1"/>
</dbReference>
<dbReference type="AlphaFoldDB" id="A0A1I4U0L6"/>
<gene>
    <name evidence="11" type="ORF">SAMN05192568_106113</name>
</gene>
<dbReference type="InterPro" id="IPR010095">
    <property type="entry name" value="Cas12f1-like_TNB"/>
</dbReference>
<dbReference type="GO" id="GO:0032196">
    <property type="term" value="P:transposition"/>
    <property type="evidence" value="ECO:0007669"/>
    <property type="project" value="UniProtKB-KW"/>
</dbReference>
<dbReference type="RefSeq" id="WP_092046515.1">
    <property type="nucleotide sequence ID" value="NZ_FOTK01000061.1"/>
</dbReference>
<evidence type="ECO:0000256" key="2">
    <source>
        <dbReference type="ARBA" id="ARBA00011044"/>
    </source>
</evidence>
<proteinExistence type="inferred from homology"/>
<accession>A0A1I4U0L6</accession>
<dbReference type="Pfam" id="PF01385">
    <property type="entry name" value="OrfB_IS605"/>
    <property type="match status" value="1"/>
</dbReference>
<dbReference type="STRING" id="582667.SAMN05192568_106113"/>
<dbReference type="NCBIfam" id="TIGR01766">
    <property type="entry name" value="IS200/IS605 family accessory protein TnpB-like domain"/>
    <property type="match status" value="1"/>
</dbReference>
<evidence type="ECO:0000256" key="1">
    <source>
        <dbReference type="ARBA" id="ARBA00008761"/>
    </source>
</evidence>
<protein>
    <submittedName>
        <fullName evidence="11">Putative transposase</fullName>
    </submittedName>
</protein>
<feature type="domain" description="Probable transposase IS891/IS1136/IS1341" evidence="8">
    <location>
        <begin position="176"/>
        <end position="275"/>
    </location>
</feature>
<comment type="similarity">
    <text evidence="2">In the N-terminal section; belongs to the transposase 2 family.</text>
</comment>
<evidence type="ECO:0000259" key="9">
    <source>
        <dbReference type="Pfam" id="PF07282"/>
    </source>
</evidence>
<dbReference type="Proteomes" id="UP000199048">
    <property type="component" value="Unassembled WGS sequence"/>
</dbReference>
<evidence type="ECO:0000256" key="7">
    <source>
        <dbReference type="ARBA" id="ARBA00023172"/>
    </source>
</evidence>
<evidence type="ECO:0000256" key="6">
    <source>
        <dbReference type="ARBA" id="ARBA00023125"/>
    </source>
</evidence>
<feature type="domain" description="Cas12f1-like TNB" evidence="9">
    <location>
        <begin position="288"/>
        <end position="350"/>
    </location>
</feature>
<evidence type="ECO:0000313" key="12">
    <source>
        <dbReference type="Proteomes" id="UP000199048"/>
    </source>
</evidence>
<evidence type="ECO:0000259" key="10">
    <source>
        <dbReference type="Pfam" id="PF12323"/>
    </source>
</evidence>
<feature type="domain" description="Transposase putative helix-turn-helix" evidence="10">
    <location>
        <begin position="3"/>
        <end position="46"/>
    </location>
</feature>
<dbReference type="InterPro" id="IPR051399">
    <property type="entry name" value="RNA-guided_DNA_endo/Transpos"/>
</dbReference>
<dbReference type="InterPro" id="IPR021027">
    <property type="entry name" value="Transposase_put_HTH"/>
</dbReference>
<keyword evidence="6" id="KW-0238">DNA-binding</keyword>
<dbReference type="OrthoDB" id="7867060at2"/>
<dbReference type="GO" id="GO:0006310">
    <property type="term" value="P:DNA recombination"/>
    <property type="evidence" value="ECO:0007669"/>
    <property type="project" value="UniProtKB-KW"/>
</dbReference>
<dbReference type="EMBL" id="FOTK01000061">
    <property type="protein sequence ID" value="SFM82380.1"/>
    <property type="molecule type" value="Genomic_DNA"/>
</dbReference>
<evidence type="ECO:0000256" key="3">
    <source>
        <dbReference type="ARBA" id="ARBA00022578"/>
    </source>
</evidence>
<keyword evidence="5" id="KW-0862">Zinc</keyword>
<evidence type="ECO:0000256" key="4">
    <source>
        <dbReference type="ARBA" id="ARBA00022723"/>
    </source>
</evidence>
<keyword evidence="4" id="KW-0479">Metal-binding</keyword>
<evidence type="ECO:0000313" key="11">
    <source>
        <dbReference type="EMBL" id="SFM82380.1"/>
    </source>
</evidence>
<keyword evidence="12" id="KW-1185">Reference proteome</keyword>
<dbReference type="PANTHER" id="PTHR30405:SF11">
    <property type="entry name" value="RNA-GUIDED DNA ENDONUCLEASE RV2885C-RELATED"/>
    <property type="match status" value="1"/>
</dbReference>
<name>A0A1I4U0L6_9HYPH</name>
<dbReference type="GO" id="GO:0046872">
    <property type="term" value="F:metal ion binding"/>
    <property type="evidence" value="ECO:0007669"/>
    <property type="project" value="UniProtKB-KW"/>
</dbReference>
<evidence type="ECO:0000259" key="8">
    <source>
        <dbReference type="Pfam" id="PF01385"/>
    </source>
</evidence>
<comment type="similarity">
    <text evidence="1">In the C-terminal section; belongs to the transposase 35 family.</text>
</comment>
<dbReference type="PANTHER" id="PTHR30405">
    <property type="entry name" value="TRANSPOSASE"/>
    <property type="match status" value="1"/>
</dbReference>
<keyword evidence="7" id="KW-0233">DNA recombination</keyword>
<dbReference type="Pfam" id="PF07282">
    <property type="entry name" value="Cas12f1-like_TNB"/>
    <property type="match status" value="1"/>
</dbReference>
<evidence type="ECO:0000256" key="5">
    <source>
        <dbReference type="ARBA" id="ARBA00022833"/>
    </source>
</evidence>
<sequence>MSIRSYKYRIRPNAQQQRLLGEMLSGFCALYNAGLQQRIEAYRRRGITLRASQQNAELTAIRAAEPDGIGRWSYSALGWVLRRLDQTYAAFFKRGRGFPRFRSAARYHSATYRFGDGLTIGKDHRLKVLGVPGGIKVVWHRKLPENGRRGTAILSRQQGKWYVIFSVEAEYAECCGTGTVGIDLGLNSLIATSDGETVKAPRLERKAHKAQRRRHRALARCQKGSKRRSKAKARLASGAAKIARQRRDHLHKLSRSLVSRYRSIAFEDLNMAGLRKGLFARSIHDAAWSTLVQFTTYKAESADASVVLVDPRGTSQNCPSCGTIKAKKLSERRHCCDCGCELDRDIAAAKIVHQRAFENGPRHGPQSPSQRNAA</sequence>